<dbReference type="SUPFAM" id="SSF56935">
    <property type="entry name" value="Porins"/>
    <property type="match status" value="1"/>
</dbReference>
<evidence type="ECO:0000259" key="1">
    <source>
        <dbReference type="Pfam" id="PF21012"/>
    </source>
</evidence>
<keyword evidence="3" id="KW-1185">Reference proteome</keyword>
<dbReference type="Pfam" id="PF21012">
    <property type="entry name" value="DUF6850"/>
    <property type="match status" value="1"/>
</dbReference>
<evidence type="ECO:0000313" key="3">
    <source>
        <dbReference type="Proteomes" id="UP000245647"/>
    </source>
</evidence>
<accession>A0A2U2PJZ0</accession>
<sequence length="524" mass="58096">MNLIRYNTIAVLLLLAFGVRAQDSISGIRLPGQLKYLELTQPALFTDNAAALGTAEFPSLGSTYASGSFQGGSFRRPQQPAEESAVSFRSERMMPLGKFRFAGAFTFDQVWSRRVMMSDVLDPYRGNPYILADSVGGNWNKQFYRLDLRAATVPLAGGKINLGAELHYNASTGARQNDPRPLNYLNQIDAPPSLVWHVSPVHALGINGWYRSYKEELDIKLVNTQNSQNLYKLLGLGEYEHGAPDIISTGYSRNYEGSQYGGDLQYFYRTDKLKIVLSGGFRYYSEDVTDGTSKPVNAGKYTYNEYRSSVHLVLPAHMGHSLTLSFNAQDRKGKEYHQVYDAASESFQTIFSSVFYTGTQNTFRAAYELFRNSGDACSWFAGVEAVFTDLDNRYAYPRNKQAAGRGRYSLYGEKNWQPAKRTSITAGMNAGYVSIFNNELQYVARDYSSGYVAAAVLHPDQAWLTSEAFLAGAHLQHTFPLKDGSRNAFFIRGEGSLTKPTGSGTESGLSGSRSSVCFTIGILN</sequence>
<protein>
    <recommendedName>
        <fullName evidence="1">DUF6850 domain-containing protein</fullName>
    </recommendedName>
</protein>
<organism evidence="2 3">
    <name type="scientific">Pararcticibacter amylolyticus</name>
    <dbReference type="NCBI Taxonomy" id="2173175"/>
    <lineage>
        <taxon>Bacteria</taxon>
        <taxon>Pseudomonadati</taxon>
        <taxon>Bacteroidota</taxon>
        <taxon>Sphingobacteriia</taxon>
        <taxon>Sphingobacteriales</taxon>
        <taxon>Sphingobacteriaceae</taxon>
        <taxon>Pararcticibacter</taxon>
    </lineage>
</organism>
<evidence type="ECO:0000313" key="2">
    <source>
        <dbReference type="EMBL" id="PWG81584.1"/>
    </source>
</evidence>
<dbReference type="EMBL" id="QEAS01000004">
    <property type="protein sequence ID" value="PWG81584.1"/>
    <property type="molecule type" value="Genomic_DNA"/>
</dbReference>
<dbReference type="OrthoDB" id="662051at2"/>
<proteinExistence type="predicted"/>
<gene>
    <name evidence="2" type="ORF">DDR33_07065</name>
</gene>
<dbReference type="Proteomes" id="UP000245647">
    <property type="component" value="Unassembled WGS sequence"/>
</dbReference>
<reference evidence="2 3" key="1">
    <citation type="submission" date="2018-04" db="EMBL/GenBank/DDBJ databases">
        <title>Pedobacter chongqingensis sp. nov., isolated from a rottenly hemp rope.</title>
        <authorList>
            <person name="Cai Y."/>
        </authorList>
    </citation>
    <scope>NUCLEOTIDE SEQUENCE [LARGE SCALE GENOMIC DNA]</scope>
    <source>
        <strain evidence="2 3">FJ4-8</strain>
    </source>
</reference>
<dbReference type="RefSeq" id="WP_109415068.1">
    <property type="nucleotide sequence ID" value="NZ_QEAS01000004.1"/>
</dbReference>
<dbReference type="InterPro" id="IPR049236">
    <property type="entry name" value="DUF6850"/>
</dbReference>
<name>A0A2U2PJZ0_9SPHI</name>
<feature type="domain" description="DUF6850" evidence="1">
    <location>
        <begin position="49"/>
        <end position="522"/>
    </location>
</feature>
<dbReference type="AlphaFoldDB" id="A0A2U2PJZ0"/>
<comment type="caution">
    <text evidence="2">The sequence shown here is derived from an EMBL/GenBank/DDBJ whole genome shotgun (WGS) entry which is preliminary data.</text>
</comment>